<evidence type="ECO:0000256" key="3">
    <source>
        <dbReference type="ARBA" id="ARBA00022723"/>
    </source>
</evidence>
<dbReference type="PANTHER" id="PTHR12992:SF24">
    <property type="entry name" value="PEROXISOMAL COENZYME A DIPHOSPHATASE NUDT7"/>
    <property type="match status" value="1"/>
</dbReference>
<name>A0ABQ7FZG2_DUNSA</name>
<keyword evidence="4" id="KW-0378">Hydrolase</keyword>
<dbReference type="Gene3D" id="3.90.79.10">
    <property type="entry name" value="Nucleoside Triphosphate Pyrophosphohydrolase"/>
    <property type="match status" value="1"/>
</dbReference>
<accession>A0ABQ7FZG2</accession>
<keyword evidence="8" id="KW-1185">Reference proteome</keyword>
<evidence type="ECO:0000256" key="4">
    <source>
        <dbReference type="ARBA" id="ARBA00022801"/>
    </source>
</evidence>
<keyword evidence="5" id="KW-0460">Magnesium</keyword>
<evidence type="ECO:0000313" key="8">
    <source>
        <dbReference type="Proteomes" id="UP000815325"/>
    </source>
</evidence>
<evidence type="ECO:0000256" key="2">
    <source>
        <dbReference type="ARBA" id="ARBA00001946"/>
    </source>
</evidence>
<evidence type="ECO:0000313" key="7">
    <source>
        <dbReference type="EMBL" id="KAF5827734.1"/>
    </source>
</evidence>
<gene>
    <name evidence="7" type="ORF">DUNSADRAFT_167</name>
</gene>
<protein>
    <submittedName>
        <fullName evidence="7">Uncharacterized protein</fullName>
    </submittedName>
</protein>
<dbReference type="Proteomes" id="UP000815325">
    <property type="component" value="Unassembled WGS sequence"/>
</dbReference>
<dbReference type="PANTHER" id="PTHR12992">
    <property type="entry name" value="NUDIX HYDROLASE"/>
    <property type="match status" value="1"/>
</dbReference>
<evidence type="ECO:0000256" key="1">
    <source>
        <dbReference type="ARBA" id="ARBA00001936"/>
    </source>
</evidence>
<keyword evidence="6" id="KW-0464">Manganese</keyword>
<reference evidence="7" key="1">
    <citation type="submission" date="2017-08" db="EMBL/GenBank/DDBJ databases">
        <authorList>
            <person name="Polle J.E."/>
            <person name="Barry K."/>
            <person name="Cushman J."/>
            <person name="Schmutz J."/>
            <person name="Tran D."/>
            <person name="Hathwaick L.T."/>
            <person name="Yim W.C."/>
            <person name="Jenkins J."/>
            <person name="Mckie-Krisberg Z.M."/>
            <person name="Prochnik S."/>
            <person name="Lindquist E."/>
            <person name="Dockter R.B."/>
            <person name="Adam C."/>
            <person name="Molina H."/>
            <person name="Bunkerborg J."/>
            <person name="Jin E."/>
            <person name="Buchheim M."/>
            <person name="Magnuson J."/>
        </authorList>
    </citation>
    <scope>NUCLEOTIDE SEQUENCE</scope>
    <source>
        <strain evidence="7">CCAP 19/18</strain>
    </source>
</reference>
<dbReference type="InterPro" id="IPR045121">
    <property type="entry name" value="CoAse"/>
</dbReference>
<evidence type="ECO:0000256" key="6">
    <source>
        <dbReference type="ARBA" id="ARBA00023211"/>
    </source>
</evidence>
<sequence>MGYASGASWGRKSLRTVEDEVMTLLPPVLSKHFLSVTPVVGLVPPERAGHAPRPSSSEVEAIFHAPLSLFVEGGASHTYQDITWEQHMYRIHSFDHAGFRIWGLTAGILIQGKVSIKVEGGCSSVR</sequence>
<organism evidence="7 8">
    <name type="scientific">Dunaliella salina</name>
    <name type="common">Green alga</name>
    <name type="synonym">Protococcus salinus</name>
    <dbReference type="NCBI Taxonomy" id="3046"/>
    <lineage>
        <taxon>Eukaryota</taxon>
        <taxon>Viridiplantae</taxon>
        <taxon>Chlorophyta</taxon>
        <taxon>core chlorophytes</taxon>
        <taxon>Chlorophyceae</taxon>
        <taxon>CS clade</taxon>
        <taxon>Chlamydomonadales</taxon>
        <taxon>Dunaliellaceae</taxon>
        <taxon>Dunaliella</taxon>
    </lineage>
</organism>
<comment type="cofactor">
    <cofactor evidence="2">
        <name>Mg(2+)</name>
        <dbReference type="ChEBI" id="CHEBI:18420"/>
    </cofactor>
</comment>
<comment type="caution">
    <text evidence="7">The sequence shown here is derived from an EMBL/GenBank/DDBJ whole genome shotgun (WGS) entry which is preliminary data.</text>
</comment>
<dbReference type="EMBL" id="MU070438">
    <property type="protein sequence ID" value="KAF5827734.1"/>
    <property type="molecule type" value="Genomic_DNA"/>
</dbReference>
<evidence type="ECO:0000256" key="5">
    <source>
        <dbReference type="ARBA" id="ARBA00022842"/>
    </source>
</evidence>
<proteinExistence type="predicted"/>
<keyword evidence="3" id="KW-0479">Metal-binding</keyword>
<comment type="cofactor">
    <cofactor evidence="1">
        <name>Mn(2+)</name>
        <dbReference type="ChEBI" id="CHEBI:29035"/>
    </cofactor>
</comment>